<feature type="domain" description="OAR" evidence="3">
    <location>
        <begin position="236"/>
        <end position="249"/>
    </location>
</feature>
<feature type="region of interest" description="Disordered" evidence="2">
    <location>
        <begin position="31"/>
        <end position="64"/>
    </location>
</feature>
<comment type="caution">
    <text evidence="4">The sequence shown here is derived from an EMBL/GenBank/DDBJ whole genome shotgun (WGS) entry which is preliminary data.</text>
</comment>
<evidence type="ECO:0000259" key="3">
    <source>
        <dbReference type="PROSITE" id="PS50803"/>
    </source>
</evidence>
<dbReference type="InterPro" id="IPR003654">
    <property type="entry name" value="OAR_dom"/>
</dbReference>
<dbReference type="PROSITE" id="PS50803">
    <property type="entry name" value="OAR"/>
    <property type="match status" value="1"/>
</dbReference>
<feature type="non-terminal residue" evidence="4">
    <location>
        <position position="266"/>
    </location>
</feature>
<keyword evidence="5" id="KW-1185">Reference proteome</keyword>
<accession>A0A9P4IWG2</accession>
<gene>
    <name evidence="4" type="ORF">K461DRAFT_315111</name>
</gene>
<sequence>MGPTVFASPDMRRADMASISWVYKLGAMTPRATGGPPSPRTSHPLFVQPSTAGRPKRRTRPVWRRPPIPSILSILSTPDGPLLLPLPPGHKSATSVFAAIQGRPTRNNNNNTTTTSWDTLYYSIPALSTLTPTYISHQPPRAAGNYNHAAGRAPFPHCCNSFSPAFFPGRAVQQNVNVCLLSRGPERSRDSTSSLDPITTSDPGLFDPLPHHQHLQLFQPIPDLPLTSYRQSSLPSSTATLRLRPVRHSGCSADFQLLDFNYFVSL</sequence>
<evidence type="ECO:0000256" key="2">
    <source>
        <dbReference type="SAM" id="MobiDB-lite"/>
    </source>
</evidence>
<dbReference type="GO" id="GO:0005634">
    <property type="term" value="C:nucleus"/>
    <property type="evidence" value="ECO:0007669"/>
    <property type="project" value="UniProtKB-SubCell"/>
</dbReference>
<evidence type="ECO:0000313" key="4">
    <source>
        <dbReference type="EMBL" id="KAF2150099.1"/>
    </source>
</evidence>
<evidence type="ECO:0000313" key="5">
    <source>
        <dbReference type="Proteomes" id="UP000799439"/>
    </source>
</evidence>
<evidence type="ECO:0000256" key="1">
    <source>
        <dbReference type="ARBA" id="ARBA00004123"/>
    </source>
</evidence>
<organism evidence="4 5">
    <name type="scientific">Myriangium duriaei CBS 260.36</name>
    <dbReference type="NCBI Taxonomy" id="1168546"/>
    <lineage>
        <taxon>Eukaryota</taxon>
        <taxon>Fungi</taxon>
        <taxon>Dikarya</taxon>
        <taxon>Ascomycota</taxon>
        <taxon>Pezizomycotina</taxon>
        <taxon>Dothideomycetes</taxon>
        <taxon>Dothideomycetidae</taxon>
        <taxon>Myriangiales</taxon>
        <taxon>Myriangiaceae</taxon>
        <taxon>Myriangium</taxon>
    </lineage>
</organism>
<dbReference type="AlphaFoldDB" id="A0A9P4IWG2"/>
<protein>
    <recommendedName>
        <fullName evidence="3">OAR domain-containing protein</fullName>
    </recommendedName>
</protein>
<dbReference type="Proteomes" id="UP000799439">
    <property type="component" value="Unassembled WGS sequence"/>
</dbReference>
<feature type="compositionally biased region" description="Basic residues" evidence="2">
    <location>
        <begin position="54"/>
        <end position="63"/>
    </location>
</feature>
<name>A0A9P4IWG2_9PEZI</name>
<comment type="subcellular location">
    <subcellularLocation>
        <location evidence="1">Nucleus</location>
    </subcellularLocation>
</comment>
<proteinExistence type="predicted"/>
<reference evidence="4" key="1">
    <citation type="journal article" date="2020" name="Stud. Mycol.">
        <title>101 Dothideomycetes genomes: a test case for predicting lifestyles and emergence of pathogens.</title>
        <authorList>
            <person name="Haridas S."/>
            <person name="Albert R."/>
            <person name="Binder M."/>
            <person name="Bloem J."/>
            <person name="Labutti K."/>
            <person name="Salamov A."/>
            <person name="Andreopoulos B."/>
            <person name="Baker S."/>
            <person name="Barry K."/>
            <person name="Bills G."/>
            <person name="Bluhm B."/>
            <person name="Cannon C."/>
            <person name="Castanera R."/>
            <person name="Culley D."/>
            <person name="Daum C."/>
            <person name="Ezra D."/>
            <person name="Gonzalez J."/>
            <person name="Henrissat B."/>
            <person name="Kuo A."/>
            <person name="Liang C."/>
            <person name="Lipzen A."/>
            <person name="Lutzoni F."/>
            <person name="Magnuson J."/>
            <person name="Mondo S."/>
            <person name="Nolan M."/>
            <person name="Ohm R."/>
            <person name="Pangilinan J."/>
            <person name="Park H.-J."/>
            <person name="Ramirez L."/>
            <person name="Alfaro M."/>
            <person name="Sun H."/>
            <person name="Tritt A."/>
            <person name="Yoshinaga Y."/>
            <person name="Zwiers L.-H."/>
            <person name="Turgeon B."/>
            <person name="Goodwin S."/>
            <person name="Spatafora J."/>
            <person name="Crous P."/>
            <person name="Grigoriev I."/>
        </authorList>
    </citation>
    <scope>NUCLEOTIDE SEQUENCE</scope>
    <source>
        <strain evidence="4">CBS 260.36</strain>
    </source>
</reference>
<dbReference type="EMBL" id="ML996090">
    <property type="protein sequence ID" value="KAF2150099.1"/>
    <property type="molecule type" value="Genomic_DNA"/>
</dbReference>